<proteinExistence type="predicted"/>
<dbReference type="AlphaFoldDB" id="A0A0J1B7U9"/>
<keyword evidence="2" id="KW-1185">Reference proteome</keyword>
<protein>
    <submittedName>
        <fullName evidence="1">Uncharacterized protein</fullName>
    </submittedName>
</protein>
<gene>
    <name evidence="1" type="ORF">RISK_005592</name>
</gene>
<evidence type="ECO:0000313" key="1">
    <source>
        <dbReference type="EMBL" id="KLU02526.1"/>
    </source>
</evidence>
<accession>A0A0J1B7U9</accession>
<name>A0A0J1B7U9_RHOIS</name>
<organism evidence="1 2">
    <name type="scientific">Rhodopirellula islandica</name>
    <dbReference type="NCBI Taxonomy" id="595434"/>
    <lineage>
        <taxon>Bacteria</taxon>
        <taxon>Pseudomonadati</taxon>
        <taxon>Planctomycetota</taxon>
        <taxon>Planctomycetia</taxon>
        <taxon>Pirellulales</taxon>
        <taxon>Pirellulaceae</taxon>
        <taxon>Rhodopirellula</taxon>
    </lineage>
</organism>
<evidence type="ECO:0000313" key="2">
    <source>
        <dbReference type="Proteomes" id="UP000036367"/>
    </source>
</evidence>
<sequence length="41" mass="4537">MSHSCCRLISAFAVGTQGLDWVTVSRSLVGSQFVDRPKQLR</sequence>
<reference evidence="1" key="1">
    <citation type="submission" date="2015-05" db="EMBL/GenBank/DDBJ databases">
        <title>Permanent draft genome of Rhodopirellula islandicus K833.</title>
        <authorList>
            <person name="Kizina J."/>
            <person name="Richter M."/>
            <person name="Glockner F.O."/>
            <person name="Harder J."/>
        </authorList>
    </citation>
    <scope>NUCLEOTIDE SEQUENCE [LARGE SCALE GENOMIC DNA]</scope>
    <source>
        <strain evidence="1">K833</strain>
    </source>
</reference>
<comment type="caution">
    <text evidence="1">The sequence shown here is derived from an EMBL/GenBank/DDBJ whole genome shotgun (WGS) entry which is preliminary data.</text>
</comment>
<dbReference type="EMBL" id="LECT01000044">
    <property type="protein sequence ID" value="KLU02526.1"/>
    <property type="molecule type" value="Genomic_DNA"/>
</dbReference>
<dbReference type="Proteomes" id="UP000036367">
    <property type="component" value="Unassembled WGS sequence"/>
</dbReference>